<reference evidence="7" key="2">
    <citation type="submission" date="2019-01" db="EMBL/GenBank/DDBJ databases">
        <authorList>
            <person name="Graves T."/>
            <person name="Eichler E.E."/>
            <person name="Wilson R.K."/>
        </authorList>
    </citation>
    <scope>NUCLEOTIDE SEQUENCE [LARGE SCALE GENOMIC DNA]</scope>
    <source>
        <strain evidence="7">17573</strain>
    </source>
</reference>
<proteinExistence type="inferred from homology"/>
<feature type="region of interest" description="Disordered" evidence="2">
    <location>
        <begin position="22"/>
        <end position="64"/>
    </location>
</feature>
<feature type="compositionally biased region" description="Polar residues" evidence="2">
    <location>
        <begin position="830"/>
        <end position="842"/>
    </location>
</feature>
<dbReference type="Proteomes" id="UP000006718">
    <property type="component" value="Chromosome 9"/>
</dbReference>
<reference evidence="8" key="1">
    <citation type="journal article" date="2007" name="Science">
        <title>Evolutionary and biomedical insights from the rhesus macaque genome.</title>
        <authorList>
            <person name="Gibbs R.A."/>
            <person name="Rogers J."/>
            <person name="Katze M.G."/>
            <person name="Bumgarner R."/>
            <person name="Weinstock G.M."/>
            <person name="Mardis E.R."/>
            <person name="Remington K.A."/>
            <person name="Strausberg R.L."/>
            <person name="Venter J.C."/>
            <person name="Wilson R.K."/>
            <person name="Batzer M.A."/>
            <person name="Bustamante C.D."/>
            <person name="Eichler E.E."/>
            <person name="Hahn M.W."/>
            <person name="Hardison R.C."/>
            <person name="Makova K.D."/>
            <person name="Miller W."/>
            <person name="Milosavljevic A."/>
            <person name="Palermo R.E."/>
            <person name="Siepel A."/>
            <person name="Sikela J.M."/>
            <person name="Attaway T."/>
            <person name="Bell S."/>
            <person name="Bernard K.E."/>
            <person name="Buhay C.J."/>
            <person name="Chandrabose M.N."/>
            <person name="Dao M."/>
            <person name="Davis C."/>
            <person name="Delehaunty K.D."/>
            <person name="Ding Y."/>
            <person name="Dinh H.H."/>
            <person name="Dugan-Rocha S."/>
            <person name="Fulton L.A."/>
            <person name="Gabisi R.A."/>
            <person name="Garner T.T."/>
            <person name="Godfrey J."/>
            <person name="Hawes A.C."/>
            <person name="Hernandez J."/>
            <person name="Hines S."/>
            <person name="Holder M."/>
            <person name="Hume J."/>
            <person name="Jhangiani S.N."/>
            <person name="Joshi V."/>
            <person name="Khan Z.M."/>
            <person name="Kirkness E.F."/>
            <person name="Cree A."/>
            <person name="Fowler R.G."/>
            <person name="Lee S."/>
            <person name="Lewis L.R."/>
            <person name="Li Z."/>
            <person name="Liu Y.-S."/>
            <person name="Moore S.M."/>
            <person name="Muzny D."/>
            <person name="Nazareth L.V."/>
            <person name="Ngo D.N."/>
            <person name="Okwuonu G.O."/>
            <person name="Pai G."/>
            <person name="Parker D."/>
            <person name="Paul H.A."/>
            <person name="Pfannkoch C."/>
            <person name="Pohl C.S."/>
            <person name="Rogers Y.-H.C."/>
            <person name="Ruiz S.J."/>
            <person name="Sabo A."/>
            <person name="Santibanez J."/>
            <person name="Schneider B.W."/>
            <person name="Smith S.M."/>
            <person name="Sodergren E."/>
            <person name="Svatek A.F."/>
            <person name="Utterback T.R."/>
            <person name="Vattathil S."/>
            <person name="Warren W."/>
            <person name="White C.S."/>
            <person name="Chinwalla A.T."/>
            <person name="Feng Y."/>
            <person name="Halpern A.L."/>
            <person name="Hillier L.W."/>
            <person name="Huang X."/>
            <person name="Minx P."/>
            <person name="Nelson J.O."/>
            <person name="Pepin K.H."/>
            <person name="Qin X."/>
            <person name="Sutton G.G."/>
            <person name="Venter E."/>
            <person name="Walenz B.P."/>
            <person name="Wallis J.W."/>
            <person name="Worley K.C."/>
            <person name="Yang S.-P."/>
            <person name="Jones S.M."/>
            <person name="Marra M.A."/>
            <person name="Rocchi M."/>
            <person name="Schein J.E."/>
            <person name="Baertsch R."/>
            <person name="Clarke L."/>
            <person name="Csuros M."/>
            <person name="Glasscock J."/>
            <person name="Harris R.A."/>
            <person name="Havlak P."/>
            <person name="Jackson A.R."/>
            <person name="Jiang H."/>
            <person name="Liu Y."/>
            <person name="Messina D.N."/>
            <person name="Shen Y."/>
            <person name="Song H.X.-Z."/>
            <person name="Wylie T."/>
            <person name="Zhang L."/>
            <person name="Birney E."/>
            <person name="Han K."/>
            <person name="Konkel M.K."/>
            <person name="Lee J."/>
            <person name="Smit A.F.A."/>
            <person name="Ullmer B."/>
            <person name="Wang H."/>
            <person name="Xing J."/>
            <person name="Burhans R."/>
            <person name="Cheng Z."/>
            <person name="Karro J.E."/>
            <person name="Ma J."/>
            <person name="Raney B."/>
            <person name="She X."/>
            <person name="Cox M.J."/>
            <person name="Demuth J.P."/>
            <person name="Dumas L.J."/>
            <person name="Han S.-G."/>
            <person name="Hopkins J."/>
            <person name="Karimpour-Fard A."/>
            <person name="Kim Y.H."/>
            <person name="Pollack J.R."/>
            <person name="Vinar T."/>
            <person name="Addo-Quaye C."/>
            <person name="Degenhardt J."/>
            <person name="Denby A."/>
            <person name="Hubisz M.J."/>
            <person name="Indap A."/>
            <person name="Kosiol C."/>
            <person name="Lahn B.T."/>
            <person name="Lawson H.A."/>
            <person name="Marklein A."/>
            <person name="Nielsen R."/>
            <person name="Vallender E.J."/>
            <person name="Clark A.G."/>
            <person name="Ferguson B."/>
            <person name="Hernandez R.D."/>
            <person name="Hirani K."/>
            <person name="Kehrer-Sawatzki H."/>
            <person name="Kolb J."/>
            <person name="Patil S."/>
            <person name="Pu L.-L."/>
            <person name="Ren Y."/>
            <person name="Smith D.G."/>
            <person name="Wheeler D.A."/>
            <person name="Schenck I."/>
            <person name="Ball E.V."/>
            <person name="Chen R."/>
            <person name="Cooper D.N."/>
            <person name="Giardine B."/>
            <person name="Hsu F."/>
            <person name="Kent W.J."/>
            <person name="Lesk A."/>
            <person name="Nelson D.L."/>
            <person name="O'brien W.E."/>
            <person name="Pruefer K."/>
            <person name="Stenson P.D."/>
            <person name="Wallace J.C."/>
            <person name="Ke H."/>
            <person name="Liu X.-M."/>
            <person name="Wang P."/>
            <person name="Xiang A.P."/>
            <person name="Yang F."/>
            <person name="Barber G.P."/>
            <person name="Haussler D."/>
            <person name="Karolchik D."/>
            <person name="Kern A.D."/>
            <person name="Kuhn R.M."/>
            <person name="Smith K.E."/>
            <person name="Zwieg A.S."/>
        </authorList>
    </citation>
    <scope>NUCLEOTIDE SEQUENCE [LARGE SCALE GENOMIC DNA]</scope>
    <source>
        <strain evidence="8">17573</strain>
    </source>
</reference>
<feature type="compositionally biased region" description="Basic and acidic residues" evidence="2">
    <location>
        <begin position="1035"/>
        <end position="1048"/>
    </location>
</feature>
<dbReference type="GO" id="GO:0045814">
    <property type="term" value="P:negative regulation of gene expression, epigenetic"/>
    <property type="evidence" value="ECO:0007669"/>
    <property type="project" value="InterPro"/>
</dbReference>
<protein>
    <submittedName>
        <fullName evidence="7">Transcription activation suppressor family member 2</fullName>
    </submittedName>
</protein>
<dbReference type="OrthoDB" id="5960959at2759"/>
<feature type="region of interest" description="Disordered" evidence="2">
    <location>
        <begin position="870"/>
        <end position="890"/>
    </location>
</feature>
<feature type="domain" description="TASOR PIN" evidence="6">
    <location>
        <begin position="2609"/>
        <end position="2748"/>
    </location>
</feature>
<dbReference type="InterPro" id="IPR056242">
    <property type="entry name" value="PIN_TASOR"/>
</dbReference>
<dbReference type="VEuPathDB" id="HostDB:ENSMMUG00000013180"/>
<sequence>MTLGSARGAGVTLVDFQMALRAPRPTRSARPAPSSPPWRTGLGWREGAGGAAGRAETQPPPPHTMSIYDINREQDCVKNSEGILGENELRPPSQLHSVSEKIETGSLSEKIFETVSLSSDSLFQRAVSLLHTSYLDSSSEHGFQYSHVTLVKNDIFLNEYKTFYRQKKASNYTQEELQDTYGFLLFDTEKEAKLVCQRGLRVGSSAVTTLGDPAKGVYISKYSDYLHPRPWYHGKSGYVVIFNIIKGKVKSVSENYTTNYTKPSSGYDCHVSENTNKVSNKTSHFRAFELSQYYFYELSGNTVIERPRQICPYVIVAFRYREPKTMAPPAHKSILECSENVLMSPWKGKLIVQDRMLCDIALWSTYGAMIPTQLPQELDFKYVMKVSSLKKRLPEAAFRKQNYLERKVCFQDLCFNLYEVELSNRQGENIDKLTECIKNKQLAIIKCLEDRGFFILLTSSALLSEPDFGGKQMGLHGLHLFHSPLSTGVKDLKVEDDISMKLIPILPALNCALLETKKSLPEERIHPNTLVKHFQELYKVDRSPSLTVAPQDRMKDPTFLGKLPSGFDLIPPAEKCPSESLTQLNSYFSDPSAYILEVSTALDLLAEHPQSPCVSDGICDAGFSLVMTPDPDFPGSEAEVRKETETKKDSEEMLKAKKRVVVPLNPASNLRVQPKRKASMPHVVQSKKVNLCHPFPKRTAPRADNSSDSPTTLKLVKGQFPQKRKRGAEVLTAQFVQKTKLDRKNQEAPISTDVPVPTNAKRARKQEKSPVKTVPKAKPPMKKSPQKQRVNIVKGNENPRIRKQLQPVKGETASKLQSEISRDGQEDGISINSVQPENSTVAHNDLPENSIVNYDSQALNMLADLALSSATSSTPVPEPRNLHCSSELPQNDVLLSKENSLRGTSDHEYHRGVKSQKGELLPNPSSDRKSNSESDLIVSQDEESLVPCSQAPAKAQSALTEEMLESSDASQSSSVSVEHSYALLLREHSKKNLQEREIPSPVFPKNGTKSPEAVTPVGKVMPFRHQPGLLLQQKPPDEPMVKPKDRQASSRVKKSSCSRIVFSCDDSVKITFKCETEYAFSLDSKYTNNPLEKTVVRALHGPWNTDLPDNVEEVKLLLHMWVALFYSNQNKVIRSSRKVVEHSNPAKYVSINSTLESCELSEIEECLGLERCSADPLLETNEISRAHAAEVSFRDPNCLLPFIKTPLTQGLELCVQNEQKKTFARKRHPDTLENQDFVCSYNNEPFQVMGEEAKQESLDKLETSNLALSGVGSTRTNGPSVPNEEEIVQPLDSTRVASYSGTVTQTTFTRTYDGTGSQPVICQSSVCSTLENKVDVPDAAMQTKTGTLQDLIQHGSPINNECHPSLERKDDNMECAMINPEPVTLIFEKNTHVPLQTEAVNTADEPTTFNKELIKQVSPAASLRHPVSTSEKAQTQGLRDISSLVVAGQKGSKYLCASSVGRETLDKEVCSLQKEMPLPVSLPSDKAMVMEALSLVKSSSYLLPSEEVRCTQNFLSQTQSLLSLSSEGLVEPTQVEVDSSSASTALGKHCSLNCISSGCHTSGDSLELRKNDKNGPNTENMNFEEFDSVFIKQRRLSVSREVSLELSEEDSDIDLALTISPPTSPREEMPAGEIEQFEEAPFSNLELQDVAKEIGEPEEVAVTESREVNSADSVSVYPTVSEEPVENKERKGDNLQPVTVILSKENCTLEIAEEINVTSDFPFDSVIEEVSPASSPEPPVPVKETRPYQAVTPCILKLHGTQCEKSNRISQRVSEDLGITEKENFFVGPTHPVGQDNFTQVQQMQVSAEMPLILTDHPGRTGRPTLPGKVTEEIVSSEHDEGLSFSGKAQCYGRELNQPASAAEYTGDFGPSPEKLVKSGNPLQPIRVENRNLDLKHLVLESSEPPFSPRNVTENMALSDTLVSTAVPSGIVKQQTSPKSSQNNLLTSDLKTDEGVYLQVKSLTTASVDGAYSTQGCMCSVVPTLCSSSDSATLTHYVRPINAEPAFQAQEIPAVRMASLLKNGETEAELHKEITGLGTVGPQSNTKSSLKGERKAIHTLQDVSTCETKELLNVGVSSLCASPYQNTADTRENLSKEPLASFVSESFDTSVCGISTEHIEIENSGEGLRAQAGSETLGRDAEVSGNSDMHYELLSGDSDLDLLGDCRNAKCDLEDSCTLRGSYTRKKEDVPTDGCESSLNFHNNQGDWGCSSQVPGMEMSLPPGHWTTRVKKEEKCVPPYVQIRDLHGILRTYANFSVTKELKDTMRTSHSLRRHPSFTANCDLPSSWTSTWQVADDLTQNTLDLEYLRFAHKLKQTIKNGDSQHSASSANVFPKELPTQISIGAFPLTKISEASILHPAPRSRSPLLVTVVESDPRPQGQPRRGYTASNLDNSSSWRERCSHNRDLTNSQRNQTVSFHLNKLKYNSTLKESRNDISLILNEYAEFNKVMKNSNQVVFQDKELNDASGEATAQVMYLPFPGRSISFEDIIIDLCTNLHIKLRSVVKEACKSTFLFYLVETEDKSFFVRTKNLLRKGGHTEIEPQHFCQAFHREDDTLIIIIRNEDISSHLHQIPSLLKLKHFPSVIFAGVDSPGDVLDHTYQELFRAGGFVITDDKILEAVTLVQLKEIIKILEKLNGNGKWKWLLHYRENKKLKEDERVDSTAHKKNIMLKSFQSANIIELLHYHQCDSRSSTKAEILKCLLNLQIQHIEARFAVFLTDKPTIPREVFENSGILVTDVNNFIENIEKVAAPFRTSYW</sequence>
<reference evidence="7" key="3">
    <citation type="submission" date="2025-08" db="UniProtKB">
        <authorList>
            <consortium name="Ensembl"/>
        </authorList>
    </citation>
    <scope>IDENTIFICATION</scope>
    <source>
        <strain evidence="7">17573</strain>
    </source>
</reference>
<dbReference type="GeneID" id="722528"/>
<name>A0A5F8AL54_MACMU</name>
<dbReference type="FunCoup" id="A0A5F8AL54">
    <property type="interactions" value="3211"/>
</dbReference>
<feature type="domain" description="TASOR pseudo-PARP" evidence="4">
    <location>
        <begin position="878"/>
        <end position="1026"/>
    </location>
</feature>
<dbReference type="PANTHER" id="PTHR16207:SF10">
    <property type="entry name" value="PROTEIN TASOR 2"/>
    <property type="match status" value="1"/>
</dbReference>
<evidence type="ECO:0000259" key="6">
    <source>
        <dbReference type="Pfam" id="PF24630"/>
    </source>
</evidence>
<gene>
    <name evidence="7 9" type="primary">TASOR2</name>
</gene>
<dbReference type="Pfam" id="PF24630">
    <property type="entry name" value="PIN_TASOR"/>
    <property type="match status" value="1"/>
</dbReference>
<evidence type="ECO:0000259" key="4">
    <source>
        <dbReference type="Pfam" id="PF12509"/>
    </source>
</evidence>
<feature type="region of interest" description="Disordered" evidence="2">
    <location>
        <begin position="630"/>
        <end position="652"/>
    </location>
</feature>
<dbReference type="Ensembl" id="ENSMMUT00000088341.1">
    <property type="protein sequence ID" value="ENSMMUP00000078650.1"/>
    <property type="gene ID" value="ENSMMUG00000013180.4"/>
</dbReference>
<dbReference type="CTD" id="54906"/>
<evidence type="ECO:0000313" key="8">
    <source>
        <dbReference type="Proteomes" id="UP000006718"/>
    </source>
</evidence>
<evidence type="ECO:0000259" key="3">
    <source>
        <dbReference type="Pfam" id="PF12480"/>
    </source>
</evidence>
<reference evidence="7" key="4">
    <citation type="submission" date="2025-09" db="UniProtKB">
        <authorList>
            <consortium name="Ensembl"/>
        </authorList>
    </citation>
    <scope>IDENTIFICATION</scope>
    <source>
        <strain evidence="7">17573</strain>
    </source>
</reference>
<feature type="region of interest" description="Disordered" evidence="2">
    <location>
        <begin position="742"/>
        <end position="845"/>
    </location>
</feature>
<dbReference type="Bgee" id="ENSMMUG00000013180">
    <property type="expression patterns" value="Expressed in spermatid and 21 other cell types or tissues"/>
</dbReference>
<dbReference type="OMA" id="VPCYIQI"/>
<dbReference type="GO" id="GO:0005829">
    <property type="term" value="C:cytosol"/>
    <property type="evidence" value="ECO:0007669"/>
    <property type="project" value="Ensembl"/>
</dbReference>
<evidence type="ECO:0000256" key="1">
    <source>
        <dbReference type="ARBA" id="ARBA00008058"/>
    </source>
</evidence>
<feature type="domain" description="TASOR alpha/beta" evidence="5">
    <location>
        <begin position="2510"/>
        <end position="2605"/>
    </location>
</feature>
<organism evidence="7 8">
    <name type="scientific">Macaca mulatta</name>
    <name type="common">Rhesus macaque</name>
    <dbReference type="NCBI Taxonomy" id="9544"/>
    <lineage>
        <taxon>Eukaryota</taxon>
        <taxon>Metazoa</taxon>
        <taxon>Chordata</taxon>
        <taxon>Craniata</taxon>
        <taxon>Vertebrata</taxon>
        <taxon>Euteleostomi</taxon>
        <taxon>Mammalia</taxon>
        <taxon>Eutheria</taxon>
        <taxon>Euarchontoglires</taxon>
        <taxon>Primates</taxon>
        <taxon>Haplorrhini</taxon>
        <taxon>Catarrhini</taxon>
        <taxon>Cercopithecidae</taxon>
        <taxon>Cercopithecinae</taxon>
        <taxon>Macaca</taxon>
    </lineage>
</organism>
<dbReference type="InterPro" id="IPR056243">
    <property type="entry name" value="TASOR_ab_dom"/>
</dbReference>
<feature type="domain" description="TASOR pseudo-PARP" evidence="4">
    <location>
        <begin position="167"/>
        <end position="312"/>
    </location>
</feature>
<dbReference type="RefSeq" id="XP_015001873.2">
    <property type="nucleotide sequence ID" value="XM_015146387.2"/>
</dbReference>
<feature type="domain" description="Golgi associated RAB2 interactor protein-like Rab2B-binding" evidence="3">
    <location>
        <begin position="419"/>
        <end position="491"/>
    </location>
</feature>
<dbReference type="PaxDb" id="9544-ENSMMUP00000017314"/>
<dbReference type="GeneTree" id="ENSGT00530000063735"/>
<dbReference type="RefSeq" id="XP_015001872.2">
    <property type="nucleotide sequence ID" value="XM_015146386.2"/>
</dbReference>
<comment type="similarity">
    <text evidence="1">Belongs to the TASOR family.</text>
</comment>
<dbReference type="Pfam" id="PF12480">
    <property type="entry name" value="GARIL_Rab2_bd"/>
    <property type="match status" value="1"/>
</dbReference>
<feature type="domain" description="TASOR pseudo-PARP" evidence="4">
    <location>
        <begin position="1182"/>
        <end position="1336"/>
    </location>
</feature>
<dbReference type="ExpressionAtlas" id="A0A5F8AL54">
    <property type="expression patterns" value="baseline"/>
</dbReference>
<dbReference type="SMR" id="A0A5F8AL54"/>
<dbReference type="PANTHER" id="PTHR16207">
    <property type="entry name" value="SET DOMAIN-CONTAINING PROTEIN"/>
    <property type="match status" value="1"/>
</dbReference>
<feature type="compositionally biased region" description="Basic and acidic residues" evidence="2">
    <location>
        <begin position="638"/>
        <end position="652"/>
    </location>
</feature>
<feature type="region of interest" description="Disordered" evidence="2">
    <location>
        <begin position="903"/>
        <end position="973"/>
    </location>
</feature>
<accession>A0A5F8AL54</accession>
<dbReference type="Pfam" id="PF12509">
    <property type="entry name" value="DUF3715"/>
    <property type="match status" value="3"/>
</dbReference>
<evidence type="ECO:0000313" key="7">
    <source>
        <dbReference type="Ensembl" id="ENSMMUP00000078650.1"/>
    </source>
</evidence>
<dbReference type="InParanoid" id="A0A5F8AL54"/>
<feature type="region of interest" description="Disordered" evidence="2">
    <location>
        <begin position="694"/>
        <end position="713"/>
    </location>
</feature>
<keyword evidence="8" id="KW-1185">Reference proteome</keyword>
<feature type="compositionally biased region" description="Polar residues" evidence="2">
    <location>
        <begin position="2387"/>
        <end position="2396"/>
    </location>
</feature>
<feature type="compositionally biased region" description="Low complexity" evidence="2">
    <location>
        <begin position="22"/>
        <end position="32"/>
    </location>
</feature>
<dbReference type="GO" id="GO:0005654">
    <property type="term" value="C:nucleoplasm"/>
    <property type="evidence" value="ECO:0000318"/>
    <property type="project" value="GO_Central"/>
</dbReference>
<feature type="region of interest" description="Disordered" evidence="2">
    <location>
        <begin position="2373"/>
        <end position="2397"/>
    </location>
</feature>
<dbReference type="InterPro" id="IPR046432">
    <property type="entry name" value="TASOR"/>
</dbReference>
<feature type="region of interest" description="Disordered" evidence="2">
    <location>
        <begin position="1030"/>
        <end position="1049"/>
    </location>
</feature>
<dbReference type="Pfam" id="PF23314">
    <property type="entry name" value="TASOR_alpha-beta"/>
    <property type="match status" value="1"/>
</dbReference>
<evidence type="ECO:0000259" key="5">
    <source>
        <dbReference type="Pfam" id="PF23314"/>
    </source>
</evidence>
<dbReference type="InterPro" id="IPR022188">
    <property type="entry name" value="TASOR_DUF3715"/>
</dbReference>
<dbReference type="InterPro" id="IPR022168">
    <property type="entry name" value="GARIL-like_Rab2B-bd"/>
</dbReference>
<evidence type="ECO:0000313" key="9">
    <source>
        <dbReference type="VGNC" id="VGNC:78196"/>
    </source>
</evidence>
<dbReference type="VGNC" id="VGNC:78196">
    <property type="gene designation" value="TASOR2"/>
</dbReference>
<dbReference type="KEGG" id="mcc:722528"/>
<feature type="region of interest" description="Disordered" evidence="2">
    <location>
        <begin position="1862"/>
        <end position="1881"/>
    </location>
</feature>
<evidence type="ECO:0000256" key="2">
    <source>
        <dbReference type="SAM" id="MobiDB-lite"/>
    </source>
</evidence>